<reference evidence="1 2" key="1">
    <citation type="journal article" date="2023" name="Int. J. Syst. Evol. Microbiol.">
        <title>Streptococcus sciuri sp. nov., Staphylococcus marylandisciuri sp. nov. and Staphylococcus americanisciuri sp. nov., isolated from faeces of eastern grey squirrel (Sciurus carolinensis).</title>
        <authorList>
            <person name="Volokhov D.V."/>
            <person name="Zagorodnyaya T.A."/>
            <person name="Furtak V.A."/>
            <person name="Nattanmai G."/>
            <person name="Randall L."/>
            <person name="Jose S."/>
            <person name="Gao Y."/>
            <person name="Eisenberg T."/>
            <person name="Delmonte P."/>
            <person name="Blom J."/>
            <person name="Mitchell K.K."/>
        </authorList>
    </citation>
    <scope>NUCLEOTIDE SEQUENCE [LARGE SCALE GENOMIC DNA]</scope>
    <source>
        <strain evidence="1 2">GRT3</strain>
    </source>
</reference>
<organism evidence="1 2">
    <name type="scientific">Staphylococcus americanisciuri</name>
    <dbReference type="NCBI Taxonomy" id="2973940"/>
    <lineage>
        <taxon>Bacteria</taxon>
        <taxon>Bacillati</taxon>
        <taxon>Bacillota</taxon>
        <taxon>Bacilli</taxon>
        <taxon>Bacillales</taxon>
        <taxon>Staphylococcaceae</taxon>
        <taxon>Staphylococcus</taxon>
    </lineage>
</organism>
<dbReference type="Proteomes" id="UP001205609">
    <property type="component" value="Unassembled WGS sequence"/>
</dbReference>
<evidence type="ECO:0000313" key="1">
    <source>
        <dbReference type="EMBL" id="MCS4485291.1"/>
    </source>
</evidence>
<accession>A0ABT2EYZ6</accession>
<dbReference type="RefSeq" id="WP_259197642.1">
    <property type="nucleotide sequence ID" value="NZ_JANUXY010000001.1"/>
</dbReference>
<keyword evidence="2" id="KW-1185">Reference proteome</keyword>
<name>A0ABT2EYZ6_9STAP</name>
<proteinExistence type="predicted"/>
<comment type="caution">
    <text evidence="1">The sequence shown here is derived from an EMBL/GenBank/DDBJ whole genome shotgun (WGS) entry which is preliminary data.</text>
</comment>
<sequence>MDYEHLNLVHFFARNEALDDIRQKSDFMMINNIQKVMMYRTGEVEGTVDLIPYFYNNRSQAMSFVMMKYRRS</sequence>
<gene>
    <name evidence="1" type="ORF">NXS11_00120</name>
</gene>
<dbReference type="EMBL" id="JANUXY010000001">
    <property type="protein sequence ID" value="MCS4485291.1"/>
    <property type="molecule type" value="Genomic_DNA"/>
</dbReference>
<protein>
    <submittedName>
        <fullName evidence="1">Uncharacterized protein</fullName>
    </submittedName>
</protein>
<evidence type="ECO:0000313" key="2">
    <source>
        <dbReference type="Proteomes" id="UP001205609"/>
    </source>
</evidence>